<dbReference type="RefSeq" id="WP_157849916.1">
    <property type="nucleotide sequence ID" value="NC_010364.1"/>
</dbReference>
<proteinExistence type="predicted"/>
<sequence>MPVQTRHARPEAATSGRRVEVSAMTTAGVAAYAATHRTEHTYIERRGGRTYVVTRE</sequence>
<dbReference type="KEGG" id="hsl:OE_1430B1R"/>
<name>A0A0C7TC71_HALS3</name>
<dbReference type="EnsemblBacteria" id="CEQ43242">
    <property type="protein sequence ID" value="CEQ43242"/>
    <property type="gene ID" value="OE_1430B1R"/>
</dbReference>
<dbReference type="HOGENOM" id="CLU_3003082_0_0_2"/>
<dbReference type="Proteomes" id="UP000001321">
    <property type="component" value="Chromosome"/>
</dbReference>
<organism evidence="1 2">
    <name type="scientific">Halobacterium salinarum (strain ATCC 29341 / DSM 671 / R1)</name>
    <dbReference type="NCBI Taxonomy" id="478009"/>
    <lineage>
        <taxon>Archaea</taxon>
        <taxon>Methanobacteriati</taxon>
        <taxon>Methanobacteriota</taxon>
        <taxon>Stenosarchaea group</taxon>
        <taxon>Halobacteria</taxon>
        <taxon>Halobacteriales</taxon>
        <taxon>Halobacteriaceae</taxon>
        <taxon>Halobacterium</taxon>
        <taxon>Halobacterium salinarum NRC-34001</taxon>
    </lineage>
</organism>
<dbReference type="EMBL" id="AM774415">
    <property type="protein sequence ID" value="CEQ43242.1"/>
    <property type="molecule type" value="Genomic_DNA"/>
</dbReference>
<protein>
    <submittedName>
        <fullName evidence="1">Uncharacterized protein</fullName>
    </submittedName>
</protein>
<dbReference type="AlphaFoldDB" id="A0A0C7TC71"/>
<evidence type="ECO:0000313" key="1">
    <source>
        <dbReference type="EMBL" id="CEQ43242.1"/>
    </source>
</evidence>
<gene>
    <name evidence="1" type="ordered locus">OE_1430B1R</name>
</gene>
<dbReference type="GeneID" id="68693233"/>
<accession>A0A0C7TC71</accession>
<reference evidence="1 2" key="1">
    <citation type="journal article" date="2008" name="Genomics">
        <title>Evolution in the laboratory: the genome of Halobacterium salinarum strain R1 compared to that of strain NRC-1.</title>
        <authorList>
            <person name="Pfeiffer F."/>
            <person name="Schuster S.C."/>
            <person name="Broicher A."/>
            <person name="Falb M."/>
            <person name="Palm P."/>
            <person name="Rodewald K."/>
            <person name="Ruepp A."/>
            <person name="Soppa J."/>
            <person name="Tittor J."/>
            <person name="Oesterhelt D."/>
        </authorList>
    </citation>
    <scope>NUCLEOTIDE SEQUENCE [LARGE SCALE GENOMIC DNA]</scope>
    <source>
        <strain evidence="2">ATCC 29341 / DSM 671 / R1</strain>
    </source>
</reference>
<evidence type="ECO:0000313" key="2">
    <source>
        <dbReference type="Proteomes" id="UP000001321"/>
    </source>
</evidence>